<dbReference type="GO" id="GO:0030422">
    <property type="term" value="P:siRNA processing"/>
    <property type="evidence" value="ECO:0007669"/>
    <property type="project" value="TreeGrafter"/>
</dbReference>
<dbReference type="Gene3D" id="3.40.50.300">
    <property type="entry name" value="P-loop containing nucleotide triphosphate hydrolases"/>
    <property type="match status" value="2"/>
</dbReference>
<sequence length="553" mass="63850">GNHPMREVMREYDRFRSVNKIAPNILGLTACVIHKKVKPYQVENAMRELEVALNSSLETSNDQDKVKEFTTRPQEVMLEYDLPQHPSHYQEKIETELNAIIENINEKEDLEEKPKKALIKIIKNIEYIMLELGDWCVGRAIKYEIEDFQDKMENEDVPNKRGLLKEIKERLQTIYLMCHDEEKTMTPEEDTNPKIKRLLDILRACKNLQVTGLVFVERRSTAKILYDMLLMISEQGNGDLAWVKPRYVVGVSCRPGVDIHLAELELRKQKKALEEFRKGICNIIVTTSVLEEGVDVRKCNIVLRFDLPQNFRAYVQSRGRARAIPSKYIMMYPAGSLDKELNIIRINRIIEKVLQKLCHERELPSDDETREHFALDEIIEPYAPYGVNGPKVTMNSAVALVNRYCGKLPQDKFTLLVPDVEYQKIKDAIPEKVKAGIKLPINAPLKTVIYGDEMENKDLAKKSAAIALCRKLHIMGELDHRLLPTQKSSQDMLNELVDLQNEDIEKGTALPGTRKRKQVYKKKSAKPFIIKRMKAIIMCIIYVLLKLKARLTE</sequence>
<dbReference type="GO" id="GO:0031054">
    <property type="term" value="P:pre-miRNA processing"/>
    <property type="evidence" value="ECO:0007669"/>
    <property type="project" value="TreeGrafter"/>
</dbReference>
<dbReference type="GO" id="GO:0005634">
    <property type="term" value="C:nucleus"/>
    <property type="evidence" value="ECO:0007669"/>
    <property type="project" value="TreeGrafter"/>
</dbReference>
<dbReference type="GO" id="GO:0070578">
    <property type="term" value="C:RISC-loading complex"/>
    <property type="evidence" value="ECO:0007669"/>
    <property type="project" value="TreeGrafter"/>
</dbReference>
<dbReference type="InterPro" id="IPR038248">
    <property type="entry name" value="Dicer_dimer_sf"/>
</dbReference>
<name>A0AAV2QZ58_MEGNR</name>
<evidence type="ECO:0000259" key="4">
    <source>
        <dbReference type="PROSITE" id="PS51327"/>
    </source>
</evidence>
<dbReference type="InterPro" id="IPR001650">
    <property type="entry name" value="Helicase_C-like"/>
</dbReference>
<feature type="domain" description="Dicer dsRNA-binding fold" evidence="4">
    <location>
        <begin position="397"/>
        <end position="492"/>
    </location>
</feature>
<proteinExistence type="predicted"/>
<evidence type="ECO:0000313" key="6">
    <source>
        <dbReference type="Proteomes" id="UP001497623"/>
    </source>
</evidence>
<dbReference type="InterPro" id="IPR005034">
    <property type="entry name" value="Dicer_dimerisation"/>
</dbReference>
<evidence type="ECO:0000313" key="5">
    <source>
        <dbReference type="EMBL" id="CAL4104017.1"/>
    </source>
</evidence>
<dbReference type="Proteomes" id="UP001497623">
    <property type="component" value="Unassembled WGS sequence"/>
</dbReference>
<evidence type="ECO:0000259" key="3">
    <source>
        <dbReference type="PROSITE" id="PS51194"/>
    </source>
</evidence>
<gene>
    <name evidence="5" type="ORF">MNOR_LOCUS17696</name>
</gene>
<dbReference type="Pfam" id="PF00271">
    <property type="entry name" value="Helicase_C"/>
    <property type="match status" value="1"/>
</dbReference>
<feature type="non-terminal residue" evidence="5">
    <location>
        <position position="1"/>
    </location>
</feature>
<dbReference type="PROSITE" id="PS51194">
    <property type="entry name" value="HELICASE_CTER"/>
    <property type="match status" value="1"/>
</dbReference>
<dbReference type="GO" id="GO:0006309">
    <property type="term" value="P:apoptotic DNA fragmentation"/>
    <property type="evidence" value="ECO:0007669"/>
    <property type="project" value="TreeGrafter"/>
</dbReference>
<accession>A0AAV2QZ58</accession>
<keyword evidence="6" id="KW-1185">Reference proteome</keyword>
<dbReference type="GO" id="GO:0004530">
    <property type="term" value="F:deoxyribonuclease I activity"/>
    <property type="evidence" value="ECO:0007669"/>
    <property type="project" value="TreeGrafter"/>
</dbReference>
<feature type="domain" description="Helicase C-terminal" evidence="3">
    <location>
        <begin position="197"/>
        <end position="369"/>
    </location>
</feature>
<dbReference type="SUPFAM" id="SSF52540">
    <property type="entry name" value="P-loop containing nucleoside triphosphate hydrolases"/>
    <property type="match status" value="1"/>
</dbReference>
<dbReference type="PROSITE" id="PS51327">
    <property type="entry name" value="DICER_DSRBF"/>
    <property type="match status" value="1"/>
</dbReference>
<comment type="caution">
    <text evidence="5">The sequence shown here is derived from an EMBL/GenBank/DDBJ whole genome shotgun (WGS) entry which is preliminary data.</text>
</comment>
<organism evidence="5 6">
    <name type="scientific">Meganyctiphanes norvegica</name>
    <name type="common">Northern krill</name>
    <name type="synonym">Thysanopoda norvegica</name>
    <dbReference type="NCBI Taxonomy" id="48144"/>
    <lineage>
        <taxon>Eukaryota</taxon>
        <taxon>Metazoa</taxon>
        <taxon>Ecdysozoa</taxon>
        <taxon>Arthropoda</taxon>
        <taxon>Crustacea</taxon>
        <taxon>Multicrustacea</taxon>
        <taxon>Malacostraca</taxon>
        <taxon>Eumalacostraca</taxon>
        <taxon>Eucarida</taxon>
        <taxon>Euphausiacea</taxon>
        <taxon>Euphausiidae</taxon>
        <taxon>Meganyctiphanes</taxon>
    </lineage>
</organism>
<reference evidence="5 6" key="1">
    <citation type="submission" date="2024-05" db="EMBL/GenBank/DDBJ databases">
        <authorList>
            <person name="Wallberg A."/>
        </authorList>
    </citation>
    <scope>NUCLEOTIDE SEQUENCE [LARGE SCALE GENOMIC DNA]</scope>
</reference>
<keyword evidence="1" id="KW-0378">Hydrolase</keyword>
<dbReference type="EMBL" id="CAXKWB010012275">
    <property type="protein sequence ID" value="CAL4104017.1"/>
    <property type="molecule type" value="Genomic_DNA"/>
</dbReference>
<evidence type="ECO:0000256" key="2">
    <source>
        <dbReference type="PROSITE-ProRule" id="PRU00657"/>
    </source>
</evidence>
<dbReference type="PANTHER" id="PTHR14950:SF37">
    <property type="entry name" value="ENDORIBONUCLEASE DICER"/>
    <property type="match status" value="1"/>
</dbReference>
<dbReference type="SMART" id="SM00490">
    <property type="entry name" value="HELICc"/>
    <property type="match status" value="1"/>
</dbReference>
<dbReference type="GO" id="GO:0005737">
    <property type="term" value="C:cytoplasm"/>
    <property type="evidence" value="ECO:0007669"/>
    <property type="project" value="TreeGrafter"/>
</dbReference>
<protein>
    <submittedName>
        <fullName evidence="5">Uncharacterized protein</fullName>
    </submittedName>
</protein>
<dbReference type="Gene3D" id="3.30.160.380">
    <property type="entry name" value="Dicer dimerisation domain"/>
    <property type="match status" value="1"/>
</dbReference>
<dbReference type="Pfam" id="PF03368">
    <property type="entry name" value="Dicer_dimer"/>
    <property type="match status" value="1"/>
</dbReference>
<dbReference type="GO" id="GO:0004525">
    <property type="term" value="F:ribonuclease III activity"/>
    <property type="evidence" value="ECO:0007669"/>
    <property type="project" value="TreeGrafter"/>
</dbReference>
<dbReference type="GO" id="GO:0003723">
    <property type="term" value="F:RNA binding"/>
    <property type="evidence" value="ECO:0007669"/>
    <property type="project" value="UniProtKB-UniRule"/>
</dbReference>
<evidence type="ECO:0000256" key="1">
    <source>
        <dbReference type="ARBA" id="ARBA00022801"/>
    </source>
</evidence>
<dbReference type="AlphaFoldDB" id="A0AAV2QZ58"/>
<keyword evidence="2" id="KW-0694">RNA-binding</keyword>
<dbReference type="InterPro" id="IPR027417">
    <property type="entry name" value="P-loop_NTPase"/>
</dbReference>
<dbReference type="PANTHER" id="PTHR14950">
    <property type="entry name" value="DICER-RELATED"/>
    <property type="match status" value="1"/>
</dbReference>